<dbReference type="NCBIfam" id="TIGR00125">
    <property type="entry name" value="cyt_tran_rel"/>
    <property type="match status" value="1"/>
</dbReference>
<evidence type="ECO:0000256" key="3">
    <source>
        <dbReference type="ARBA" id="ARBA00022598"/>
    </source>
</evidence>
<keyword evidence="4 8" id="KW-0566">Pantothenate biosynthesis</keyword>
<evidence type="ECO:0000256" key="1">
    <source>
        <dbReference type="ARBA" id="ARBA00004990"/>
    </source>
</evidence>
<feature type="binding site" evidence="8">
    <location>
        <position position="176"/>
    </location>
    <ligand>
        <name>ATP</name>
        <dbReference type="ChEBI" id="CHEBI:30616"/>
    </ligand>
</feature>
<dbReference type="Pfam" id="PF02569">
    <property type="entry name" value="Pantoate_ligase"/>
    <property type="match status" value="1"/>
</dbReference>
<evidence type="ECO:0000256" key="4">
    <source>
        <dbReference type="ARBA" id="ARBA00022655"/>
    </source>
</evidence>
<dbReference type="GO" id="GO:0015940">
    <property type="term" value="P:pantothenate biosynthetic process"/>
    <property type="evidence" value="ECO:0007669"/>
    <property type="project" value="UniProtKB-UniRule"/>
</dbReference>
<keyword evidence="8" id="KW-0963">Cytoplasm</keyword>
<reference evidence="10 12" key="2">
    <citation type="submission" date="2018-06" db="EMBL/GenBank/DDBJ databases">
        <authorList>
            <consortium name="Pathogen Informatics"/>
            <person name="Doyle S."/>
        </authorList>
    </citation>
    <scope>NUCLEOTIDE SEQUENCE [LARGE SCALE GENOMIC DNA]</scope>
    <source>
        <strain evidence="10 12">NCTC11632</strain>
    </source>
</reference>
<protein>
    <recommendedName>
        <fullName evidence="8">Pantothenate synthetase</fullName>
        <shortName evidence="8">PS</shortName>
        <ecNumber evidence="8">6.3.2.1</ecNumber>
    </recommendedName>
    <alternativeName>
        <fullName evidence="8">Pantoate--beta-alanine ligase</fullName>
    </alternativeName>
    <alternativeName>
        <fullName evidence="8">Pantoate-activating enzyme</fullName>
    </alternativeName>
</protein>
<dbReference type="EC" id="6.3.2.1" evidence="8"/>
<dbReference type="EMBL" id="JRFA01000025">
    <property type="protein sequence ID" value="KGN72939.1"/>
    <property type="molecule type" value="Genomic_DNA"/>
</dbReference>
<dbReference type="RefSeq" id="WP_025003882.1">
    <property type="nucleotide sequence ID" value="NZ_JASBZX010000001.1"/>
</dbReference>
<dbReference type="FunFam" id="3.40.50.620:FF:000013">
    <property type="entry name" value="Pantothenate synthetase"/>
    <property type="match status" value="1"/>
</dbReference>
<comment type="similarity">
    <text evidence="2 8">Belongs to the pantothenate synthetase family.</text>
</comment>
<comment type="subcellular location">
    <subcellularLocation>
        <location evidence="8">Cytoplasm</location>
    </subcellularLocation>
</comment>
<feature type="binding site" evidence="8">
    <location>
        <begin position="147"/>
        <end position="150"/>
    </location>
    <ligand>
        <name>ATP</name>
        <dbReference type="ChEBI" id="CHEBI:30616"/>
    </ligand>
</feature>
<evidence type="ECO:0000256" key="5">
    <source>
        <dbReference type="ARBA" id="ARBA00022741"/>
    </source>
</evidence>
<comment type="function">
    <text evidence="8">Catalyzes the condensation of pantoate with beta-alanine in an ATP-dependent reaction via a pantoyl-adenylate intermediate.</text>
</comment>
<dbReference type="PANTHER" id="PTHR21299">
    <property type="entry name" value="CYTIDYLATE KINASE/PANTOATE-BETA-ALANINE LIGASE"/>
    <property type="match status" value="1"/>
</dbReference>
<organism evidence="9 11">
    <name type="scientific">Porphyromonas macacae</name>
    <dbReference type="NCBI Taxonomy" id="28115"/>
    <lineage>
        <taxon>Bacteria</taxon>
        <taxon>Pseudomonadati</taxon>
        <taxon>Bacteroidota</taxon>
        <taxon>Bacteroidia</taxon>
        <taxon>Bacteroidales</taxon>
        <taxon>Porphyromonadaceae</taxon>
        <taxon>Porphyromonas</taxon>
    </lineage>
</organism>
<dbReference type="InterPro" id="IPR003721">
    <property type="entry name" value="Pantoate_ligase"/>
</dbReference>
<evidence type="ECO:0000256" key="8">
    <source>
        <dbReference type="HAMAP-Rule" id="MF_00158"/>
    </source>
</evidence>
<feature type="active site" description="Proton donor" evidence="8">
    <location>
        <position position="37"/>
    </location>
</feature>
<evidence type="ECO:0000256" key="6">
    <source>
        <dbReference type="ARBA" id="ARBA00022840"/>
    </source>
</evidence>
<dbReference type="eggNOG" id="COG0414">
    <property type="taxonomic scope" value="Bacteria"/>
</dbReference>
<dbReference type="InterPro" id="IPR004821">
    <property type="entry name" value="Cyt_trans-like"/>
</dbReference>
<dbReference type="CDD" id="cd00560">
    <property type="entry name" value="PanC"/>
    <property type="match status" value="1"/>
</dbReference>
<keyword evidence="11" id="KW-1185">Reference proteome</keyword>
<feature type="binding site" evidence="8">
    <location>
        <position position="153"/>
    </location>
    <ligand>
        <name>(R)-pantoate</name>
        <dbReference type="ChEBI" id="CHEBI:15980"/>
    </ligand>
</feature>
<gene>
    <name evidence="8 10" type="primary">panC</name>
    <name evidence="9" type="ORF">HQ47_08740</name>
    <name evidence="10" type="ORF">NCTC11632_01501</name>
</gene>
<evidence type="ECO:0000256" key="2">
    <source>
        <dbReference type="ARBA" id="ARBA00009256"/>
    </source>
</evidence>
<dbReference type="SUPFAM" id="SSF52374">
    <property type="entry name" value="Nucleotidylyl transferase"/>
    <property type="match status" value="1"/>
</dbReference>
<dbReference type="Proteomes" id="UP000254156">
    <property type="component" value="Unassembled WGS sequence"/>
</dbReference>
<dbReference type="GO" id="GO:0004592">
    <property type="term" value="F:pantoate-beta-alanine ligase activity"/>
    <property type="evidence" value="ECO:0007669"/>
    <property type="project" value="UniProtKB-UniRule"/>
</dbReference>
<comment type="catalytic activity">
    <reaction evidence="7 8">
        <text>(R)-pantoate + beta-alanine + ATP = (R)-pantothenate + AMP + diphosphate + H(+)</text>
        <dbReference type="Rhea" id="RHEA:10912"/>
        <dbReference type="ChEBI" id="CHEBI:15378"/>
        <dbReference type="ChEBI" id="CHEBI:15980"/>
        <dbReference type="ChEBI" id="CHEBI:29032"/>
        <dbReference type="ChEBI" id="CHEBI:30616"/>
        <dbReference type="ChEBI" id="CHEBI:33019"/>
        <dbReference type="ChEBI" id="CHEBI:57966"/>
        <dbReference type="ChEBI" id="CHEBI:456215"/>
        <dbReference type="EC" id="6.3.2.1"/>
    </reaction>
</comment>
<dbReference type="GO" id="GO:0005829">
    <property type="term" value="C:cytosol"/>
    <property type="evidence" value="ECO:0007669"/>
    <property type="project" value="TreeGrafter"/>
</dbReference>
<dbReference type="GO" id="GO:0005524">
    <property type="term" value="F:ATP binding"/>
    <property type="evidence" value="ECO:0007669"/>
    <property type="project" value="UniProtKB-KW"/>
</dbReference>
<dbReference type="Proteomes" id="UP000030103">
    <property type="component" value="Unassembled WGS sequence"/>
</dbReference>
<dbReference type="InterPro" id="IPR014729">
    <property type="entry name" value="Rossmann-like_a/b/a_fold"/>
</dbReference>
<evidence type="ECO:0000313" key="11">
    <source>
        <dbReference type="Proteomes" id="UP000030103"/>
    </source>
</evidence>
<dbReference type="AlphaFoldDB" id="A0A0A2G9W6"/>
<proteinExistence type="inferred from homology"/>
<accession>A0A0A2G9W6</accession>
<dbReference type="PANTHER" id="PTHR21299:SF1">
    <property type="entry name" value="PANTOATE--BETA-ALANINE LIGASE"/>
    <property type="match status" value="1"/>
</dbReference>
<keyword evidence="3 8" id="KW-0436">Ligase</keyword>
<dbReference type="UniPathway" id="UPA00028">
    <property type="reaction ID" value="UER00005"/>
</dbReference>
<keyword evidence="6 8" id="KW-0067">ATP-binding</keyword>
<evidence type="ECO:0000313" key="9">
    <source>
        <dbReference type="EMBL" id="KGN72939.1"/>
    </source>
</evidence>
<evidence type="ECO:0000313" key="10">
    <source>
        <dbReference type="EMBL" id="SUB89398.1"/>
    </source>
</evidence>
<feature type="binding site" evidence="8">
    <location>
        <begin position="30"/>
        <end position="37"/>
    </location>
    <ligand>
        <name>ATP</name>
        <dbReference type="ChEBI" id="CHEBI:30616"/>
    </ligand>
</feature>
<dbReference type="InterPro" id="IPR042176">
    <property type="entry name" value="Pantoate_ligase_C"/>
</dbReference>
<dbReference type="NCBIfam" id="TIGR00018">
    <property type="entry name" value="panC"/>
    <property type="match status" value="1"/>
</dbReference>
<dbReference type="Gene3D" id="3.30.1300.10">
    <property type="entry name" value="Pantoate-beta-alanine ligase, C-terminal domain"/>
    <property type="match status" value="1"/>
</dbReference>
<evidence type="ECO:0000313" key="12">
    <source>
        <dbReference type="Proteomes" id="UP000254156"/>
    </source>
</evidence>
<dbReference type="Gene3D" id="3.40.50.620">
    <property type="entry name" value="HUPs"/>
    <property type="match status" value="1"/>
</dbReference>
<feature type="binding site" evidence="8">
    <location>
        <begin position="184"/>
        <end position="187"/>
    </location>
    <ligand>
        <name>ATP</name>
        <dbReference type="ChEBI" id="CHEBI:30616"/>
    </ligand>
</feature>
<name>A0A0A2G9W6_9PORP</name>
<sequence length="282" mass="31819">MKILNTVAEVQDFITTCRKENKTVGYVPTMGALHSGHISLVKQALNTCDICIVTVFVNPTQFNDPKDLETYPRDFESDAKKLEEAGAHAVFYPSVKEVYPTEDKRYFNVGAVAEVMEGSYRPGHFNGVMQVVSRFFDIIKPDKAFFGEKDFQQIAVVRAMVKQLALPVEILACPIIREPDGLALSSRNVRLTPENRAQAPKIHRILSLSTQWMESYSPARVKEKVIDEINSIPGMRVEYYEIVDGTSLLPIESWDDSSYIIGCITVYCGDVRLIDNIHYNKS</sequence>
<dbReference type="OrthoDB" id="9773087at2"/>
<feature type="binding site" evidence="8">
    <location>
        <position position="61"/>
    </location>
    <ligand>
        <name>(R)-pantoate</name>
        <dbReference type="ChEBI" id="CHEBI:15980"/>
    </ligand>
</feature>
<dbReference type="EMBL" id="UGTF01000002">
    <property type="protein sequence ID" value="SUB89398.1"/>
    <property type="molecule type" value="Genomic_DNA"/>
</dbReference>
<evidence type="ECO:0000256" key="7">
    <source>
        <dbReference type="ARBA" id="ARBA00048258"/>
    </source>
</evidence>
<dbReference type="STRING" id="28115.HQ47_08740"/>
<comment type="subunit">
    <text evidence="8">Homodimer.</text>
</comment>
<feature type="binding site" evidence="8">
    <location>
        <position position="61"/>
    </location>
    <ligand>
        <name>beta-alanine</name>
        <dbReference type="ChEBI" id="CHEBI:57966"/>
    </ligand>
</feature>
<comment type="pathway">
    <text evidence="1 8">Cofactor biosynthesis; (R)-pantothenate biosynthesis; (R)-pantothenate from (R)-pantoate and beta-alanine: step 1/1.</text>
</comment>
<dbReference type="HAMAP" id="MF_00158">
    <property type="entry name" value="PanC"/>
    <property type="match status" value="1"/>
</dbReference>
<reference evidence="9 11" key="1">
    <citation type="submission" date="2014-09" db="EMBL/GenBank/DDBJ databases">
        <title>Draft Genome Sequence of Porphyromonas macacae COT-192_OH2859.</title>
        <authorList>
            <person name="Wallis C."/>
            <person name="Deusch O."/>
            <person name="O'Flynn C."/>
            <person name="Davis I."/>
            <person name="Horsfall A."/>
            <person name="Kirkwood N."/>
            <person name="Harris S."/>
            <person name="Eisen J.A."/>
            <person name="Coil D.A."/>
            <person name="Darling A.E."/>
            <person name="Jospin G."/>
            <person name="Alexiev A."/>
        </authorList>
    </citation>
    <scope>NUCLEOTIDE SEQUENCE [LARGE SCALE GENOMIC DNA]</scope>
    <source>
        <strain evidence="11">COT-192 OH2859</strain>
        <strain evidence="9">COT-192_OH2859</strain>
    </source>
</reference>
<comment type="miscellaneous">
    <text evidence="8">The reaction proceeds by a bi uni uni bi ping pong mechanism.</text>
</comment>
<keyword evidence="5 8" id="KW-0547">Nucleotide-binding</keyword>